<evidence type="ECO:0000256" key="2">
    <source>
        <dbReference type="ARBA" id="ARBA00010323"/>
    </source>
</evidence>
<gene>
    <name evidence="11" type="ORF">U725_01367</name>
</gene>
<dbReference type="PIRSF" id="PIRSF500216">
    <property type="entry name" value="DltB"/>
    <property type="match status" value="1"/>
</dbReference>
<dbReference type="RefSeq" id="WP_042748285.1">
    <property type="nucleotide sequence ID" value="NZ_AZSI01000046.1"/>
</dbReference>
<reference evidence="11 12" key="1">
    <citation type="submission" date="2014-06" db="EMBL/GenBank/DDBJ databases">
        <title>Draft genome sequence of the putrescine producing strain Lactococcus lactis subsp cremoris GE214.</title>
        <authorList>
            <person name="Ladero V."/>
            <person name="Linares D.M."/>
            <person name="del Rio B."/>
            <person name="Mayo B."/>
            <person name="Martin M.C."/>
            <person name="Fernandez M."/>
            <person name="Alvarez M.A."/>
        </authorList>
    </citation>
    <scope>NUCLEOTIDE SEQUENCE [LARGE SCALE GENOMIC DNA]</scope>
    <source>
        <strain evidence="11 12">GE214</strain>
    </source>
</reference>
<evidence type="ECO:0000256" key="3">
    <source>
        <dbReference type="ARBA" id="ARBA00022475"/>
    </source>
</evidence>
<name>A0A084AB03_LACLC</name>
<accession>A0A084AB03</accession>
<evidence type="ECO:0000256" key="7">
    <source>
        <dbReference type="ARBA" id="ARBA00023136"/>
    </source>
</evidence>
<feature type="transmembrane region" description="Helical" evidence="10">
    <location>
        <begin position="332"/>
        <end position="350"/>
    </location>
</feature>
<evidence type="ECO:0000256" key="6">
    <source>
        <dbReference type="ARBA" id="ARBA00022989"/>
    </source>
</evidence>
<dbReference type="GO" id="GO:0070395">
    <property type="term" value="P:lipoteichoic acid biosynthetic process"/>
    <property type="evidence" value="ECO:0007669"/>
    <property type="project" value="UniProtKB-UniRule"/>
</dbReference>
<feature type="transmembrane region" description="Helical" evidence="10">
    <location>
        <begin position="233"/>
        <end position="255"/>
    </location>
</feature>
<feature type="transmembrane region" description="Helical" evidence="10">
    <location>
        <begin position="370"/>
        <end position="389"/>
    </location>
</feature>
<dbReference type="PATRIC" id="fig|1415168.3.peg.1438"/>
<keyword evidence="6 10" id="KW-1133">Transmembrane helix</keyword>
<evidence type="ECO:0000256" key="9">
    <source>
        <dbReference type="PIRNR" id="PIRNR016636"/>
    </source>
</evidence>
<comment type="pathway">
    <text evidence="9">Cell wall biogenesis; lipoteichoic acid biosynthesis.</text>
</comment>
<evidence type="ECO:0000313" key="12">
    <source>
        <dbReference type="Proteomes" id="UP000028401"/>
    </source>
</evidence>
<keyword evidence="5 10" id="KW-0812">Transmembrane</keyword>
<dbReference type="AlphaFoldDB" id="A0A084AB03"/>
<feature type="transmembrane region" description="Helical" evidence="10">
    <location>
        <begin position="308"/>
        <end position="326"/>
    </location>
</feature>
<keyword evidence="4 9" id="KW-0808">Transferase</keyword>
<comment type="similarity">
    <text evidence="2 9">Belongs to the membrane-bound acyltransferase family.</text>
</comment>
<evidence type="ECO:0000256" key="1">
    <source>
        <dbReference type="ARBA" id="ARBA00004651"/>
    </source>
</evidence>
<dbReference type="PANTHER" id="PTHR13285:SF23">
    <property type="entry name" value="TEICHOIC ACID D-ALANYLTRANSFERASE"/>
    <property type="match status" value="1"/>
</dbReference>
<keyword evidence="8 9" id="KW-0012">Acyltransferase</keyword>
<sequence>MQPYSTPFYFLILGLALIPIVIAQLLGKKLMWYQVLLTIAFLWLTFSGTVTIWALIGFGAFQTIIVKFYEWYRVKQSKNQTFVFYLIILLSILPLVIVKVHPLFNPGPGPGSILGFLGISYISFKTVAMIIEIRDGLIKAVPLKEFLYFLYFYPTISSGPIDRFRRFVKELKAPVVTEKYLDLLNKGIFRIFQGFLYKFIIGYLIDQYWLHGIAISATLHPSFLNVSSSMYAYGLYLFFDFAGYSLFAIGVSNLMGYDLPHNFNKPFLAKNIHDFWQRWHMTLSFWFRDFVFMRLVKTFMVKKWSKNMVTISNIGYLANMLLMGFWHGLTWYYILYGFYHAMLMIGYDAWKRLKKRKNWKIPDNKWTSAVSIFITFNLVFISFLIFSGIPNHIIMHCLDPHYPLPNF</sequence>
<evidence type="ECO:0000256" key="10">
    <source>
        <dbReference type="SAM" id="Phobius"/>
    </source>
</evidence>
<dbReference type="InterPro" id="IPR051085">
    <property type="entry name" value="MB_O-acyltransferase"/>
</dbReference>
<dbReference type="Proteomes" id="UP000028401">
    <property type="component" value="Unassembled WGS sequence"/>
</dbReference>
<feature type="transmembrane region" description="Helical" evidence="10">
    <location>
        <begin position="82"/>
        <end position="101"/>
    </location>
</feature>
<evidence type="ECO:0000256" key="8">
    <source>
        <dbReference type="ARBA" id="ARBA00023315"/>
    </source>
</evidence>
<dbReference type="EMBL" id="AZSI01000046">
    <property type="protein sequence ID" value="KEY62482.1"/>
    <property type="molecule type" value="Genomic_DNA"/>
</dbReference>
<proteinExistence type="inferred from homology"/>
<feature type="transmembrane region" description="Helical" evidence="10">
    <location>
        <begin position="113"/>
        <end position="131"/>
    </location>
</feature>
<dbReference type="GO" id="GO:0005886">
    <property type="term" value="C:plasma membrane"/>
    <property type="evidence" value="ECO:0007669"/>
    <property type="project" value="UniProtKB-SubCell"/>
</dbReference>
<dbReference type="PIRSF" id="PIRSF016636">
    <property type="entry name" value="AlgI_DltB"/>
    <property type="match status" value="1"/>
</dbReference>
<protein>
    <recommendedName>
        <fullName evidence="9">Teichoic acid D-alanyltransferase</fullName>
        <ecNumber evidence="9">2.3.1.-</ecNumber>
    </recommendedName>
</protein>
<comment type="function">
    <text evidence="9">O-acyltransferase that catalyzes D-alanylation of both teichoic acid and lipoteichoic acid (LTA). D-alanylation of LTA plays an important role in modulating the properties of the cell wall in Gram-positive bacteria, influencing the net charge of the cell wall. Catalyzes D-alanylation from DltC carrier protein.</text>
</comment>
<dbReference type="InterPro" id="IPR024024">
    <property type="entry name" value="DltB"/>
</dbReference>
<comment type="subcellular location">
    <subcellularLocation>
        <location evidence="1">Cell membrane</location>
        <topology evidence="1">Multi-pass membrane protein</topology>
    </subcellularLocation>
</comment>
<dbReference type="UniPathway" id="UPA00556"/>
<keyword evidence="3 9" id="KW-1003">Cell membrane</keyword>
<feature type="transmembrane region" description="Helical" evidence="10">
    <location>
        <begin position="32"/>
        <end position="61"/>
    </location>
</feature>
<evidence type="ECO:0000256" key="5">
    <source>
        <dbReference type="ARBA" id="ARBA00022692"/>
    </source>
</evidence>
<feature type="transmembrane region" description="Helical" evidence="10">
    <location>
        <begin position="7"/>
        <end position="26"/>
    </location>
</feature>
<dbReference type="InterPro" id="IPR004299">
    <property type="entry name" value="MBOAT_fam"/>
</dbReference>
<dbReference type="PANTHER" id="PTHR13285">
    <property type="entry name" value="ACYLTRANSFERASE"/>
    <property type="match status" value="1"/>
</dbReference>
<keyword evidence="7 9" id="KW-0472">Membrane</keyword>
<organism evidence="11 12">
    <name type="scientific">Lactococcus cremoris subsp. cremoris GE214</name>
    <dbReference type="NCBI Taxonomy" id="1415168"/>
    <lineage>
        <taxon>Bacteria</taxon>
        <taxon>Bacillati</taxon>
        <taxon>Bacillota</taxon>
        <taxon>Bacilli</taxon>
        <taxon>Lactobacillales</taxon>
        <taxon>Streptococcaceae</taxon>
        <taxon>Lactococcus</taxon>
        <taxon>Lactococcus cremoris subsp. cremoris</taxon>
    </lineage>
</organism>
<evidence type="ECO:0000313" key="11">
    <source>
        <dbReference type="EMBL" id="KEY62482.1"/>
    </source>
</evidence>
<dbReference type="NCBIfam" id="TIGR04091">
    <property type="entry name" value="LTA_dltB"/>
    <property type="match status" value="1"/>
</dbReference>
<dbReference type="InterPro" id="IPR024194">
    <property type="entry name" value="Ac/AlaTfrase_AlgI/DltB"/>
</dbReference>
<evidence type="ECO:0000256" key="4">
    <source>
        <dbReference type="ARBA" id="ARBA00022679"/>
    </source>
</evidence>
<dbReference type="GO" id="GO:0016746">
    <property type="term" value="F:acyltransferase activity"/>
    <property type="evidence" value="ECO:0007669"/>
    <property type="project" value="UniProtKB-KW"/>
</dbReference>
<dbReference type="Pfam" id="PF03062">
    <property type="entry name" value="MBOAT"/>
    <property type="match status" value="1"/>
</dbReference>
<dbReference type="EC" id="2.3.1.-" evidence="9"/>
<comment type="caution">
    <text evidence="11">The sequence shown here is derived from an EMBL/GenBank/DDBJ whole genome shotgun (WGS) entry which is preliminary data.</text>
</comment>